<dbReference type="EMBL" id="JASPKY010000198">
    <property type="protein sequence ID" value="KAK9721511.1"/>
    <property type="molecule type" value="Genomic_DNA"/>
</dbReference>
<sequence length="263" mass="30207">MVRVQDIYINQNVVLDMPRFDVRGRPVGDAIRWSDQTIFGPRAYFMTDQRPATLNIDGVQLHDEGIYRCRVDFRTSPTRNFAINLTVIVPPNKLQMYANSDRRELTTGIVGPLEEGSDLILRCEVRGGKPPPTVSWFINDRLVEGELDSINHYMVNKLTVRHLTREQLNSTFKCQASNTKLMTPVEKSVQLELQLKPLSVKILNKPMEMISDQDYLIKCEVTGSRPRANITWLRDKREFRRGSVSIVSLGVFRVIYARVVITI</sequence>
<dbReference type="CDD" id="cd00096">
    <property type="entry name" value="Ig"/>
    <property type="match status" value="2"/>
</dbReference>
<dbReference type="SUPFAM" id="SSF48726">
    <property type="entry name" value="Immunoglobulin"/>
    <property type="match status" value="3"/>
</dbReference>
<dbReference type="Proteomes" id="UP001458880">
    <property type="component" value="Unassembled WGS sequence"/>
</dbReference>
<feature type="domain" description="Ig-like" evidence="1">
    <location>
        <begin position="197"/>
        <end position="263"/>
    </location>
</feature>
<feature type="domain" description="Ig-like" evidence="1">
    <location>
        <begin position="91"/>
        <end position="190"/>
    </location>
</feature>
<accession>A0AAW1KN92</accession>
<dbReference type="InterPro" id="IPR013783">
    <property type="entry name" value="Ig-like_fold"/>
</dbReference>
<dbReference type="InterPro" id="IPR007110">
    <property type="entry name" value="Ig-like_dom"/>
</dbReference>
<comment type="caution">
    <text evidence="2">The sequence shown here is derived from an EMBL/GenBank/DDBJ whole genome shotgun (WGS) entry which is preliminary data.</text>
</comment>
<keyword evidence="3" id="KW-1185">Reference proteome</keyword>
<dbReference type="PANTHER" id="PTHR23278:SF26">
    <property type="entry name" value="SIDESTEP III, ISOFORM O"/>
    <property type="match status" value="1"/>
</dbReference>
<proteinExistence type="predicted"/>
<dbReference type="AlphaFoldDB" id="A0AAW1KN92"/>
<dbReference type="PANTHER" id="PTHR23278">
    <property type="entry name" value="SIDESTEP PROTEIN"/>
    <property type="match status" value="1"/>
</dbReference>
<dbReference type="Gene3D" id="2.60.40.10">
    <property type="entry name" value="Immunoglobulins"/>
    <property type="match status" value="3"/>
</dbReference>
<dbReference type="InterPro" id="IPR036179">
    <property type="entry name" value="Ig-like_dom_sf"/>
</dbReference>
<evidence type="ECO:0000313" key="2">
    <source>
        <dbReference type="EMBL" id="KAK9721511.1"/>
    </source>
</evidence>
<dbReference type="PROSITE" id="PS50835">
    <property type="entry name" value="IG_LIKE"/>
    <property type="match status" value="2"/>
</dbReference>
<gene>
    <name evidence="2" type="ORF">QE152_g21508</name>
</gene>
<reference evidence="2 3" key="1">
    <citation type="journal article" date="2024" name="BMC Genomics">
        <title>De novo assembly and annotation of Popillia japonica's genome with initial clues to its potential as an invasive pest.</title>
        <authorList>
            <person name="Cucini C."/>
            <person name="Boschi S."/>
            <person name="Funari R."/>
            <person name="Cardaioli E."/>
            <person name="Iannotti N."/>
            <person name="Marturano G."/>
            <person name="Paoli F."/>
            <person name="Bruttini M."/>
            <person name="Carapelli A."/>
            <person name="Frati F."/>
            <person name="Nardi F."/>
        </authorList>
    </citation>
    <scope>NUCLEOTIDE SEQUENCE [LARGE SCALE GENOMIC DNA]</scope>
    <source>
        <strain evidence="2">DMR45628</strain>
    </source>
</reference>
<evidence type="ECO:0000313" key="3">
    <source>
        <dbReference type="Proteomes" id="UP001458880"/>
    </source>
</evidence>
<evidence type="ECO:0000259" key="1">
    <source>
        <dbReference type="PROSITE" id="PS50835"/>
    </source>
</evidence>
<organism evidence="2 3">
    <name type="scientific">Popillia japonica</name>
    <name type="common">Japanese beetle</name>
    <dbReference type="NCBI Taxonomy" id="7064"/>
    <lineage>
        <taxon>Eukaryota</taxon>
        <taxon>Metazoa</taxon>
        <taxon>Ecdysozoa</taxon>
        <taxon>Arthropoda</taxon>
        <taxon>Hexapoda</taxon>
        <taxon>Insecta</taxon>
        <taxon>Pterygota</taxon>
        <taxon>Neoptera</taxon>
        <taxon>Endopterygota</taxon>
        <taxon>Coleoptera</taxon>
        <taxon>Polyphaga</taxon>
        <taxon>Scarabaeiformia</taxon>
        <taxon>Scarabaeidae</taxon>
        <taxon>Rutelinae</taxon>
        <taxon>Popillia</taxon>
    </lineage>
</organism>
<dbReference type="Pfam" id="PF13927">
    <property type="entry name" value="Ig_3"/>
    <property type="match status" value="1"/>
</dbReference>
<dbReference type="InterPro" id="IPR003599">
    <property type="entry name" value="Ig_sub"/>
</dbReference>
<dbReference type="SMART" id="SM00409">
    <property type="entry name" value="IG"/>
    <property type="match status" value="2"/>
</dbReference>
<protein>
    <recommendedName>
        <fullName evidence="1">Ig-like domain-containing protein</fullName>
    </recommendedName>
</protein>
<name>A0AAW1KN92_POPJA</name>